<sequence length="565" mass="64423">MSESKPGVVCVGNVCYVVPEPAYKQADWTSPLLYEPFNFELFKLVPATLKSIVLIVFYKPNDDLTETKAKLDELLEHYGDLAEYFSVNLEPSKENAMDNPIKSSLDIEEYFEELGYLDTPAVVAVMVRDIGHVGPLKDLTELKQYGDNIKRFPFMQRGFVSPVIGQPLPDLTNADNYIGYVCDEPLNKVLVYFWATWCNPCLDTLTKGKQLKEQLRELGYSFLPVNVDQRSAKSKADKEVVKAAICKYDFDRSIDYYVDMDDRFSNLVKESQFLGLPSCLVAEDGIITFMGMKEETLEHLKQSIPKETDTVVVETEQVHPLMDEKFDFAAFGLDKQAYSFHILAFNVSSDTRLLQELQEYYTEKGNCIVYTVGNGIPGIQSLTANEKYDFQETVLAVFLDRISYVGPLNEQKLDDFKQTALHMQMMACFRREFKSPYIGQEFPDLVSDPSIYVNGQVVSGDLCLICWAMYDQTCIPQMKSFKPIPGYQTLMVCVDSQQDIPLKSQVKKFIHDHDLLAFPVVADPNDRLRAYVQSSNYFMKPCFILVKSNIVEFVGGLDSLNDYWQ</sequence>
<accession>A0AAD5UKA8</accession>
<feature type="domain" description="Thioredoxin" evidence="1">
    <location>
        <begin position="162"/>
        <end position="309"/>
    </location>
</feature>
<organism evidence="2 3">
    <name type="scientific">Boothiomyces macroporosus</name>
    <dbReference type="NCBI Taxonomy" id="261099"/>
    <lineage>
        <taxon>Eukaryota</taxon>
        <taxon>Fungi</taxon>
        <taxon>Fungi incertae sedis</taxon>
        <taxon>Chytridiomycota</taxon>
        <taxon>Chytridiomycota incertae sedis</taxon>
        <taxon>Chytridiomycetes</taxon>
        <taxon>Rhizophydiales</taxon>
        <taxon>Terramycetaceae</taxon>
        <taxon>Boothiomyces</taxon>
    </lineage>
</organism>
<name>A0AAD5UKA8_9FUNG</name>
<evidence type="ECO:0000259" key="1">
    <source>
        <dbReference type="PROSITE" id="PS51352"/>
    </source>
</evidence>
<dbReference type="PANTHER" id="PTHR42852:SF17">
    <property type="entry name" value="THIOREDOXIN-LIKE PROTEIN HI_1115"/>
    <property type="match status" value="1"/>
</dbReference>
<dbReference type="InterPro" id="IPR013766">
    <property type="entry name" value="Thioredoxin_domain"/>
</dbReference>
<dbReference type="PANTHER" id="PTHR42852">
    <property type="entry name" value="THIOL:DISULFIDE INTERCHANGE PROTEIN DSBE"/>
    <property type="match status" value="1"/>
</dbReference>
<dbReference type="InterPro" id="IPR050553">
    <property type="entry name" value="Thioredoxin_ResA/DsbE_sf"/>
</dbReference>
<dbReference type="EMBL" id="JADGKB010000025">
    <property type="protein sequence ID" value="KAJ3258663.1"/>
    <property type="molecule type" value="Genomic_DNA"/>
</dbReference>
<dbReference type="PROSITE" id="PS51352">
    <property type="entry name" value="THIOREDOXIN_2"/>
    <property type="match status" value="1"/>
</dbReference>
<dbReference type="InterPro" id="IPR036249">
    <property type="entry name" value="Thioredoxin-like_sf"/>
</dbReference>
<evidence type="ECO:0000313" key="3">
    <source>
        <dbReference type="Proteomes" id="UP001210925"/>
    </source>
</evidence>
<evidence type="ECO:0000313" key="2">
    <source>
        <dbReference type="EMBL" id="KAJ3258663.1"/>
    </source>
</evidence>
<gene>
    <name evidence="2" type="ORF">HK103_003452</name>
</gene>
<reference evidence="2" key="1">
    <citation type="submission" date="2020-05" db="EMBL/GenBank/DDBJ databases">
        <title>Phylogenomic resolution of chytrid fungi.</title>
        <authorList>
            <person name="Stajich J.E."/>
            <person name="Amses K."/>
            <person name="Simmons R."/>
            <person name="Seto K."/>
            <person name="Myers J."/>
            <person name="Bonds A."/>
            <person name="Quandt C.A."/>
            <person name="Barry K."/>
            <person name="Liu P."/>
            <person name="Grigoriev I."/>
            <person name="Longcore J.E."/>
            <person name="James T.Y."/>
        </authorList>
    </citation>
    <scope>NUCLEOTIDE SEQUENCE</scope>
    <source>
        <strain evidence="2">PLAUS21</strain>
    </source>
</reference>
<dbReference type="SUPFAM" id="SSF52833">
    <property type="entry name" value="Thioredoxin-like"/>
    <property type="match status" value="1"/>
</dbReference>
<dbReference type="Proteomes" id="UP001210925">
    <property type="component" value="Unassembled WGS sequence"/>
</dbReference>
<comment type="caution">
    <text evidence="2">The sequence shown here is derived from an EMBL/GenBank/DDBJ whole genome shotgun (WGS) entry which is preliminary data.</text>
</comment>
<dbReference type="AlphaFoldDB" id="A0AAD5UKA8"/>
<proteinExistence type="predicted"/>
<protein>
    <recommendedName>
        <fullName evidence="1">Thioredoxin domain-containing protein</fullName>
    </recommendedName>
</protein>
<keyword evidence="3" id="KW-1185">Reference proteome</keyword>
<dbReference type="Gene3D" id="3.40.30.10">
    <property type="entry name" value="Glutaredoxin"/>
    <property type="match status" value="1"/>
</dbReference>
<dbReference type="Pfam" id="PF00085">
    <property type="entry name" value="Thioredoxin"/>
    <property type="match status" value="1"/>
</dbReference>